<dbReference type="EMBL" id="JACGCM010001237">
    <property type="protein sequence ID" value="KAF6158233.1"/>
    <property type="molecule type" value="Genomic_DNA"/>
</dbReference>
<dbReference type="AlphaFoldDB" id="A0A7J7MTN7"/>
<accession>A0A7J7MTN7</accession>
<evidence type="ECO:0000313" key="2">
    <source>
        <dbReference type="EMBL" id="KAF6158233.1"/>
    </source>
</evidence>
<reference evidence="2 3" key="1">
    <citation type="journal article" date="2020" name="IScience">
        <title>Genome Sequencing of the Endangered Kingdonia uniflora (Circaeasteraceae, Ranunculales) Reveals Potential Mechanisms of Evolutionary Specialization.</title>
        <authorList>
            <person name="Sun Y."/>
            <person name="Deng T."/>
            <person name="Zhang A."/>
            <person name="Moore M.J."/>
            <person name="Landis J.B."/>
            <person name="Lin N."/>
            <person name="Zhang H."/>
            <person name="Zhang X."/>
            <person name="Huang J."/>
            <person name="Zhang X."/>
            <person name="Sun H."/>
            <person name="Wang H."/>
        </authorList>
    </citation>
    <scope>NUCLEOTIDE SEQUENCE [LARGE SCALE GENOMIC DNA]</scope>
    <source>
        <strain evidence="2">TB1705</strain>
        <tissue evidence="2">Leaf</tissue>
    </source>
</reference>
<proteinExistence type="predicted"/>
<gene>
    <name evidence="2" type="ORF">GIB67_015027</name>
</gene>
<evidence type="ECO:0000256" key="1">
    <source>
        <dbReference type="SAM" id="MobiDB-lite"/>
    </source>
</evidence>
<dbReference type="Proteomes" id="UP000541444">
    <property type="component" value="Unassembled WGS sequence"/>
</dbReference>
<keyword evidence="3" id="KW-1185">Reference proteome</keyword>
<sequence>MSQIETSIAQLTFGLSTRDKGTFPSQTQPNLKDQTESLYRDQANAVITLRSGKTVDSKVRMPEDKSRESLNPSTEKVVGGKPICEETSFVEEETGQVSLSHKELICQICANTGMYNSKDELLEKDVELSNTRVPHGGL</sequence>
<feature type="compositionally biased region" description="Basic and acidic residues" evidence="1">
    <location>
        <begin position="56"/>
        <end position="68"/>
    </location>
</feature>
<evidence type="ECO:0000313" key="3">
    <source>
        <dbReference type="Proteomes" id="UP000541444"/>
    </source>
</evidence>
<protein>
    <submittedName>
        <fullName evidence="2">Uncharacterized protein</fullName>
    </submittedName>
</protein>
<organism evidence="2 3">
    <name type="scientific">Kingdonia uniflora</name>
    <dbReference type="NCBI Taxonomy" id="39325"/>
    <lineage>
        <taxon>Eukaryota</taxon>
        <taxon>Viridiplantae</taxon>
        <taxon>Streptophyta</taxon>
        <taxon>Embryophyta</taxon>
        <taxon>Tracheophyta</taxon>
        <taxon>Spermatophyta</taxon>
        <taxon>Magnoliopsida</taxon>
        <taxon>Ranunculales</taxon>
        <taxon>Circaeasteraceae</taxon>
        <taxon>Kingdonia</taxon>
    </lineage>
</organism>
<name>A0A7J7MTN7_9MAGN</name>
<comment type="caution">
    <text evidence="2">The sequence shown here is derived from an EMBL/GenBank/DDBJ whole genome shotgun (WGS) entry which is preliminary data.</text>
</comment>
<feature type="region of interest" description="Disordered" evidence="1">
    <location>
        <begin position="56"/>
        <end position="78"/>
    </location>
</feature>